<sequence>MIVLNAKKNLFRNTGRQLFYTGPAISIFAAVMIVPFVYGIYLTFFKWDGIASEMPFVGMTNYLDVFRDEAFWKSMALTLRYVAVSVLLINGIGFMLSYLLVTWMKRQNFLRASFFAPSLIGGLVLGFLWQFIFHNFFVKIGDQFGWELFSKSWLGNEKLAFWALVVVTVWHYAGYMMVIFIAGLMNVPKDIMEAATIDGAGKWKQLLRMILPLMVPSFIVTIFLSLQRSFMVYDLNFSLTEGGPYGSTVMTSMHVFDKAFRSYNYGLGQAEAFVLFLIVAIITITQVYFSKKMEVEH</sequence>
<evidence type="ECO:0000313" key="9">
    <source>
        <dbReference type="EMBL" id="MFC4304064.1"/>
    </source>
</evidence>
<comment type="caution">
    <text evidence="9">The sequence shown here is derived from an EMBL/GenBank/DDBJ whole genome shotgun (WGS) entry which is preliminary data.</text>
</comment>
<keyword evidence="2 7" id="KW-0813">Transport</keyword>
<evidence type="ECO:0000256" key="1">
    <source>
        <dbReference type="ARBA" id="ARBA00004651"/>
    </source>
</evidence>
<dbReference type="CDD" id="cd06261">
    <property type="entry name" value="TM_PBP2"/>
    <property type="match status" value="1"/>
</dbReference>
<dbReference type="PANTHER" id="PTHR30193">
    <property type="entry name" value="ABC TRANSPORTER PERMEASE PROTEIN"/>
    <property type="match status" value="1"/>
</dbReference>
<keyword evidence="6 7" id="KW-0472">Membrane</keyword>
<evidence type="ECO:0000313" key="10">
    <source>
        <dbReference type="Proteomes" id="UP001595755"/>
    </source>
</evidence>
<comment type="similarity">
    <text evidence="7">Belongs to the binding-protein-dependent transport system permease family.</text>
</comment>
<feature type="transmembrane region" description="Helical" evidence="7">
    <location>
        <begin position="113"/>
        <end position="132"/>
    </location>
</feature>
<dbReference type="RefSeq" id="WP_378126801.1">
    <property type="nucleotide sequence ID" value="NZ_JBHSED010000017.1"/>
</dbReference>
<dbReference type="Proteomes" id="UP001595755">
    <property type="component" value="Unassembled WGS sequence"/>
</dbReference>
<dbReference type="Gene3D" id="1.10.3720.10">
    <property type="entry name" value="MetI-like"/>
    <property type="match status" value="1"/>
</dbReference>
<keyword evidence="3" id="KW-1003">Cell membrane</keyword>
<feature type="transmembrane region" description="Helical" evidence="7">
    <location>
        <begin position="206"/>
        <end position="226"/>
    </location>
</feature>
<proteinExistence type="inferred from homology"/>
<evidence type="ECO:0000256" key="2">
    <source>
        <dbReference type="ARBA" id="ARBA00022448"/>
    </source>
</evidence>
<protein>
    <submittedName>
        <fullName evidence="9">Carbohydrate ABC transporter permease</fullName>
    </submittedName>
</protein>
<feature type="transmembrane region" description="Helical" evidence="7">
    <location>
        <begin position="272"/>
        <end position="289"/>
    </location>
</feature>
<accession>A0ABV8SCF9</accession>
<evidence type="ECO:0000256" key="6">
    <source>
        <dbReference type="ARBA" id="ARBA00023136"/>
    </source>
</evidence>
<evidence type="ECO:0000259" key="8">
    <source>
        <dbReference type="PROSITE" id="PS50928"/>
    </source>
</evidence>
<gene>
    <name evidence="9" type="ORF">ACFO1S_11520</name>
</gene>
<dbReference type="PROSITE" id="PS50928">
    <property type="entry name" value="ABC_TM1"/>
    <property type="match status" value="1"/>
</dbReference>
<evidence type="ECO:0000256" key="7">
    <source>
        <dbReference type="RuleBase" id="RU363032"/>
    </source>
</evidence>
<dbReference type="SUPFAM" id="SSF161098">
    <property type="entry name" value="MetI-like"/>
    <property type="match status" value="1"/>
</dbReference>
<feature type="transmembrane region" description="Helical" evidence="7">
    <location>
        <begin position="20"/>
        <end position="44"/>
    </location>
</feature>
<reference evidence="10" key="1">
    <citation type="journal article" date="2019" name="Int. J. Syst. Evol. Microbiol.">
        <title>The Global Catalogue of Microorganisms (GCM) 10K type strain sequencing project: providing services to taxonomists for standard genome sequencing and annotation.</title>
        <authorList>
            <consortium name="The Broad Institute Genomics Platform"/>
            <consortium name="The Broad Institute Genome Sequencing Center for Infectious Disease"/>
            <person name="Wu L."/>
            <person name="Ma J."/>
        </authorList>
    </citation>
    <scope>NUCLEOTIDE SEQUENCE [LARGE SCALE GENOMIC DNA]</scope>
    <source>
        <strain evidence="10">CGMCC 4.1641</strain>
    </source>
</reference>
<comment type="subcellular location">
    <subcellularLocation>
        <location evidence="1 7">Cell membrane</location>
        <topology evidence="1 7">Multi-pass membrane protein</topology>
    </subcellularLocation>
</comment>
<dbReference type="InterPro" id="IPR051393">
    <property type="entry name" value="ABC_transporter_permease"/>
</dbReference>
<keyword evidence="4 7" id="KW-0812">Transmembrane</keyword>
<dbReference type="InterPro" id="IPR000515">
    <property type="entry name" value="MetI-like"/>
</dbReference>
<feature type="transmembrane region" description="Helical" evidence="7">
    <location>
        <begin position="81"/>
        <end position="101"/>
    </location>
</feature>
<name>A0ABV8SCF9_9BACL</name>
<dbReference type="InterPro" id="IPR035906">
    <property type="entry name" value="MetI-like_sf"/>
</dbReference>
<organism evidence="9 10">
    <name type="scientific">Cohnella boryungensis</name>
    <dbReference type="NCBI Taxonomy" id="768479"/>
    <lineage>
        <taxon>Bacteria</taxon>
        <taxon>Bacillati</taxon>
        <taxon>Bacillota</taxon>
        <taxon>Bacilli</taxon>
        <taxon>Bacillales</taxon>
        <taxon>Paenibacillaceae</taxon>
        <taxon>Cohnella</taxon>
    </lineage>
</organism>
<keyword evidence="5 7" id="KW-1133">Transmembrane helix</keyword>
<feature type="domain" description="ABC transmembrane type-1" evidence="8">
    <location>
        <begin position="75"/>
        <end position="286"/>
    </location>
</feature>
<evidence type="ECO:0000256" key="5">
    <source>
        <dbReference type="ARBA" id="ARBA00022989"/>
    </source>
</evidence>
<feature type="transmembrane region" description="Helical" evidence="7">
    <location>
        <begin position="159"/>
        <end position="185"/>
    </location>
</feature>
<evidence type="ECO:0000256" key="4">
    <source>
        <dbReference type="ARBA" id="ARBA00022692"/>
    </source>
</evidence>
<dbReference type="PANTHER" id="PTHR30193:SF41">
    <property type="entry name" value="DIACETYLCHITOBIOSE UPTAKE SYSTEM PERMEASE PROTEIN NGCF"/>
    <property type="match status" value="1"/>
</dbReference>
<dbReference type="Pfam" id="PF00528">
    <property type="entry name" value="BPD_transp_1"/>
    <property type="match status" value="1"/>
</dbReference>
<dbReference type="EMBL" id="JBHSED010000017">
    <property type="protein sequence ID" value="MFC4304064.1"/>
    <property type="molecule type" value="Genomic_DNA"/>
</dbReference>
<evidence type="ECO:0000256" key="3">
    <source>
        <dbReference type="ARBA" id="ARBA00022475"/>
    </source>
</evidence>
<keyword evidence="10" id="KW-1185">Reference proteome</keyword>